<reference evidence="1" key="1">
    <citation type="submission" date="2018-01" db="EMBL/GenBank/DDBJ databases">
        <authorList>
            <person name="Krukenberg V."/>
        </authorList>
    </citation>
    <scope>NUCLEOTIDE SEQUENCE</scope>
    <source>
        <strain evidence="1">E20ANME2</strain>
    </source>
</reference>
<sequence>MVQINIDVWGEKLNDEGTKATEIKTSATIDATEQDTSITMSKREHDKLLYWADMGQQQTSFWDEALKNPEGTTALKDGIKDVVDSTLASWAKLQKDQLKYSYIRISIIVLLLGVIIGAASWLTSIGRLDGSGLIFLLGTITGYLLTFLAKMESV</sequence>
<organism evidence="1 2">
    <name type="scientific">Candidatus Methanogaster sp</name>
    <dbReference type="NCBI Taxonomy" id="3386292"/>
    <lineage>
        <taxon>Archaea</taxon>
        <taxon>Methanobacteriati</taxon>
        <taxon>Methanobacteriota</taxon>
        <taxon>Stenosarchaea group</taxon>
        <taxon>Methanomicrobia</taxon>
        <taxon>Methanosarcinales</taxon>
        <taxon>ANME-2 cluster</taxon>
        <taxon>Candidatus Methanogasteraceae</taxon>
        <taxon>Candidatus Methanogaster</taxon>
    </lineage>
</organism>
<comment type="caution">
    <text evidence="1">The sequence shown here is derived from an EMBL/GenBank/DDBJ whole genome shotgun (WGS) entry which is preliminary data.</text>
</comment>
<gene>
    <name evidence="1" type="ORF">C4B59_16585</name>
</gene>
<evidence type="ECO:0000313" key="2">
    <source>
        <dbReference type="Proteomes" id="UP000248329"/>
    </source>
</evidence>
<protein>
    <submittedName>
        <fullName evidence="1">Uncharacterized protein</fullName>
    </submittedName>
</protein>
<dbReference type="EMBL" id="PQXF01000092">
    <property type="protein sequence ID" value="PXF56650.1"/>
    <property type="molecule type" value="Genomic_DNA"/>
</dbReference>
<accession>A0AC61KYB6</accession>
<name>A0AC61KYB6_9EURY</name>
<evidence type="ECO:0000313" key="1">
    <source>
        <dbReference type="EMBL" id="PXF56650.1"/>
    </source>
</evidence>
<proteinExistence type="predicted"/>
<dbReference type="Proteomes" id="UP000248329">
    <property type="component" value="Unassembled WGS sequence"/>
</dbReference>